<dbReference type="SUPFAM" id="SSF52540">
    <property type="entry name" value="P-loop containing nucleoside triphosphate hydrolases"/>
    <property type="match status" value="1"/>
</dbReference>
<name>A0A1W1BPC5_9ZZZZ</name>
<dbReference type="AlphaFoldDB" id="A0A1W1BPC5"/>
<dbReference type="Pfam" id="PF08011">
    <property type="entry name" value="PDDEXK_9"/>
    <property type="match status" value="1"/>
</dbReference>
<dbReference type="PANTHER" id="PTHR34825:SF1">
    <property type="entry name" value="AAA-ATPASE-LIKE DOMAIN-CONTAINING PROTEIN"/>
    <property type="match status" value="1"/>
</dbReference>
<feature type="domain" description="AAA-ATPase-like" evidence="1">
    <location>
        <begin position="5"/>
        <end position="231"/>
    </location>
</feature>
<dbReference type="InterPro" id="IPR012547">
    <property type="entry name" value="PDDEXK_9"/>
</dbReference>
<proteinExistence type="predicted"/>
<dbReference type="InterPro" id="IPR018631">
    <property type="entry name" value="AAA-ATPase-like_dom"/>
</dbReference>
<dbReference type="Pfam" id="PF09820">
    <property type="entry name" value="AAA-ATPase_like"/>
    <property type="match status" value="1"/>
</dbReference>
<gene>
    <name evidence="2" type="ORF">MNB_SV-12-1443</name>
</gene>
<evidence type="ECO:0000313" key="2">
    <source>
        <dbReference type="EMBL" id="SFV55325.1"/>
    </source>
</evidence>
<organism evidence="2">
    <name type="scientific">hydrothermal vent metagenome</name>
    <dbReference type="NCBI Taxonomy" id="652676"/>
    <lineage>
        <taxon>unclassified sequences</taxon>
        <taxon>metagenomes</taxon>
        <taxon>ecological metagenomes</taxon>
    </lineage>
</organism>
<accession>A0A1W1BPC5</accession>
<dbReference type="EMBL" id="FPHE01000061">
    <property type="protein sequence ID" value="SFV55325.1"/>
    <property type="molecule type" value="Genomic_DNA"/>
</dbReference>
<evidence type="ECO:0000259" key="1">
    <source>
        <dbReference type="Pfam" id="PF09820"/>
    </source>
</evidence>
<sequence length="558" mass="65339">MKKLPIGKSDFKSIIENNFYYIDKTDFISEIIDSSADVILLPRPRRFGKTLNLSMLNYFFDVEQKNKELFNGLSISKNSQAMSHCSKYPIIYISFKDVKEDSFSETTDKIYSLIRKEFGRYEDIIALIIDKVSKEDRDNYYDIINKNASSTVYKNAFKLLSMFLTTAYNQKCIVLIDEYDTPIQTGFLQGYFNEIVGFFKTFMGAVLKDNDTHIYKAVLTGILRVSKESIFSDLNNIEVYTLLNKEFNNRFGFTENEVKKMLEDYNLSENFKEINRWYDGYRIGDCTIYNPWSLLSFINRKEIDVYWANTSSNGIIRTLVENSEGFREDLKQLLKGESVEKVINPNITFKDKDFNFKEEMLYSFLFFSGYLKYTKKKFVEGEHICQLAIVNQECHYIFKNIISNWITDSFSNQKLRVLLKSLTTGDLFTFERIFSEFVRDTLSFHDTAKKNVESVYHAFFLGLLVNLGDYEVISNQEAGYGRVDIILLHKTDKQRLAIVMELKTIDDFMDETKEEALVSAVEQIKEKEYISLVKKREYNNILSFGVVFDGKRVWVKKV</sequence>
<protein>
    <submittedName>
        <fullName evidence="2">Conserved protein, with a weak D-galactarate dehydratase/altronate hydrolase domain</fullName>
    </submittedName>
</protein>
<dbReference type="PANTHER" id="PTHR34825">
    <property type="entry name" value="CONSERVED PROTEIN, WITH A WEAK D-GALACTARATE DEHYDRATASE/ALTRONATE HYDROLASE DOMAIN"/>
    <property type="match status" value="1"/>
</dbReference>
<dbReference type="GO" id="GO:0016787">
    <property type="term" value="F:hydrolase activity"/>
    <property type="evidence" value="ECO:0007669"/>
    <property type="project" value="UniProtKB-KW"/>
</dbReference>
<reference evidence="2" key="1">
    <citation type="submission" date="2016-10" db="EMBL/GenBank/DDBJ databases">
        <authorList>
            <person name="de Groot N.N."/>
        </authorList>
    </citation>
    <scope>NUCLEOTIDE SEQUENCE</scope>
</reference>
<dbReference type="InterPro" id="IPR027417">
    <property type="entry name" value="P-loop_NTPase"/>
</dbReference>
<keyword evidence="2" id="KW-0378">Hydrolase</keyword>